<protein>
    <submittedName>
        <fullName evidence="2">PTS sugar transporter subunit IIA</fullName>
    </submittedName>
</protein>
<comment type="caution">
    <text evidence="2">The sequence shown here is derived from an EMBL/GenBank/DDBJ whole genome shotgun (WGS) entry which is preliminary data.</text>
</comment>
<evidence type="ECO:0000313" key="2">
    <source>
        <dbReference type="EMBL" id="HJG28783.1"/>
    </source>
</evidence>
<accession>A0A921LR90</accession>
<name>A0A921LR90_9FIRM</name>
<dbReference type="Proteomes" id="UP000782880">
    <property type="component" value="Unassembled WGS sequence"/>
</dbReference>
<evidence type="ECO:0000313" key="3">
    <source>
        <dbReference type="Proteomes" id="UP000782880"/>
    </source>
</evidence>
<keyword evidence="2" id="KW-0813">Transport</keyword>
<proteinExistence type="predicted"/>
<dbReference type="SUPFAM" id="SSF55804">
    <property type="entry name" value="Phoshotransferase/anion transport protein"/>
    <property type="match status" value="1"/>
</dbReference>
<dbReference type="InterPro" id="IPR051541">
    <property type="entry name" value="PTS_SugarTrans_NitroReg"/>
</dbReference>
<keyword evidence="2" id="KW-0762">Sugar transport</keyword>
<dbReference type="Pfam" id="PF00359">
    <property type="entry name" value="PTS_EIIA_2"/>
    <property type="match status" value="1"/>
</dbReference>
<dbReference type="EMBL" id="DYVE01000235">
    <property type="protein sequence ID" value="HJG28783.1"/>
    <property type="molecule type" value="Genomic_DNA"/>
</dbReference>
<evidence type="ECO:0000259" key="1">
    <source>
        <dbReference type="PROSITE" id="PS51094"/>
    </source>
</evidence>
<dbReference type="GO" id="GO:0030295">
    <property type="term" value="F:protein kinase activator activity"/>
    <property type="evidence" value="ECO:0007669"/>
    <property type="project" value="TreeGrafter"/>
</dbReference>
<reference evidence="2" key="1">
    <citation type="journal article" date="2021" name="PeerJ">
        <title>Extensive microbial diversity within the chicken gut microbiome revealed by metagenomics and culture.</title>
        <authorList>
            <person name="Gilroy R."/>
            <person name="Ravi A."/>
            <person name="Getino M."/>
            <person name="Pursley I."/>
            <person name="Horton D.L."/>
            <person name="Alikhan N.F."/>
            <person name="Baker D."/>
            <person name="Gharbi K."/>
            <person name="Hall N."/>
            <person name="Watson M."/>
            <person name="Adriaenssens E.M."/>
            <person name="Foster-Nyarko E."/>
            <person name="Jarju S."/>
            <person name="Secka A."/>
            <person name="Antonio M."/>
            <person name="Oren A."/>
            <person name="Chaudhuri R.R."/>
            <person name="La Ragione R."/>
            <person name="Hildebrand F."/>
            <person name="Pallen M.J."/>
        </authorList>
    </citation>
    <scope>NUCLEOTIDE SEQUENCE</scope>
    <source>
        <strain evidence="2">ChiBcec21-2208</strain>
    </source>
</reference>
<dbReference type="CDD" id="cd00211">
    <property type="entry name" value="PTS_IIA_fru"/>
    <property type="match status" value="1"/>
</dbReference>
<reference evidence="2" key="2">
    <citation type="submission" date="2021-09" db="EMBL/GenBank/DDBJ databases">
        <authorList>
            <person name="Gilroy R."/>
        </authorList>
    </citation>
    <scope>NUCLEOTIDE SEQUENCE</scope>
    <source>
        <strain evidence="2">ChiBcec21-2208</strain>
    </source>
</reference>
<dbReference type="PROSITE" id="PS51094">
    <property type="entry name" value="PTS_EIIA_TYPE_2"/>
    <property type="match status" value="1"/>
</dbReference>
<dbReference type="InterPro" id="IPR016152">
    <property type="entry name" value="PTrfase/Anion_transptr"/>
</dbReference>
<dbReference type="PANTHER" id="PTHR47738">
    <property type="entry name" value="PTS SYSTEM FRUCTOSE-LIKE EIIA COMPONENT-RELATED"/>
    <property type="match status" value="1"/>
</dbReference>
<dbReference type="AlphaFoldDB" id="A0A921LR90"/>
<sequence length="157" mass="16543">MKVSELMNPKGILLYANIDNAADALGILVELQEGIGVITNGTAYYNAVCQREAFGGTTAIGDGIALPHAGNAGVSAPGISALTLRHGVDWGAPDGQPVDLLFMIAVPPEEEGLHLQILARLVNLLSRTTLVDALRHASSPLRFLELLQKAENTCFGD</sequence>
<dbReference type="InterPro" id="IPR002178">
    <property type="entry name" value="PTS_EIIA_type-2_dom"/>
</dbReference>
<dbReference type="PANTHER" id="PTHR47738:SF1">
    <property type="entry name" value="NITROGEN REGULATORY PROTEIN"/>
    <property type="match status" value="1"/>
</dbReference>
<gene>
    <name evidence="2" type="ORF">K8V20_09110</name>
</gene>
<dbReference type="Gene3D" id="3.40.930.10">
    <property type="entry name" value="Mannitol-specific EII, Chain A"/>
    <property type="match status" value="1"/>
</dbReference>
<organism evidence="2 3">
    <name type="scientific">Subdoligranulum variabile</name>
    <dbReference type="NCBI Taxonomy" id="214851"/>
    <lineage>
        <taxon>Bacteria</taxon>
        <taxon>Bacillati</taxon>
        <taxon>Bacillota</taxon>
        <taxon>Clostridia</taxon>
        <taxon>Eubacteriales</taxon>
        <taxon>Oscillospiraceae</taxon>
        <taxon>Subdoligranulum</taxon>
    </lineage>
</organism>
<feature type="domain" description="PTS EIIA type-2" evidence="1">
    <location>
        <begin position="5"/>
        <end position="150"/>
    </location>
</feature>